<evidence type="ECO:0000256" key="4">
    <source>
        <dbReference type="PROSITE-ProRule" id="PRU00023"/>
    </source>
</evidence>
<dbReference type="OrthoDB" id="5406014at2759"/>
<dbReference type="GO" id="GO:0005737">
    <property type="term" value="C:cytoplasm"/>
    <property type="evidence" value="ECO:0007669"/>
    <property type="project" value="TreeGrafter"/>
</dbReference>
<evidence type="ECO:0000256" key="1">
    <source>
        <dbReference type="ARBA" id="ARBA00022737"/>
    </source>
</evidence>
<reference evidence="7" key="1">
    <citation type="submission" date="2014-05" db="EMBL/GenBank/DDBJ databases">
        <authorList>
            <person name="Chronopoulou M."/>
        </authorList>
    </citation>
    <scope>NUCLEOTIDE SEQUENCE</scope>
    <source>
        <tissue evidence="7">Whole organism</tissue>
    </source>
</reference>
<feature type="compositionally biased region" description="Low complexity" evidence="6">
    <location>
        <begin position="1359"/>
        <end position="1368"/>
    </location>
</feature>
<sequence>MKCSAFTSNINHQNSRRSNSLAEEEEEEDEGISTMKITNGNYIHLHNNNVSPTVTTSIGGRKFEIPLPFGYHMDLDFLRFCSEELVNGENIERLKDLKRTRRRQRKTLEALMGIKQEQKDREKRLIRDLPHANRRLSPFSRSEKSVLDEDEGGDFEEERRRQNYGDQFMKEALKDAVRDFERCIADTTTKFTDRRLYNNNTFPRSSRDPEDKLMMRQSSNSSISSVSTSSFHGGNSEIPHGSSSNNNAHLQDRMETDSIISISSEMSASTLRNIREQMARSLAKLKDYEKQVEAIPVMQVKLSVLKEEKRLLMLQLKQKELEMTRSLSRNRNNSAVDDVDMLYDTEDDEEEDYAVGGGKQQSNGTSKRRSSFYHYVDPSSRPRARSESPYGYGSSNKLNPEEFISYQRHKRSNSCGYNSDDSLISPTDYKSLNRRVQGSSNLASTPLPGDQRTELNFCITEHKKPPETTDSSCNTESVRMRDHGVNTKDVSTGTRGTNTLKPRTSTRATKTTLSMEDIITREESEKLVQEAVFKTEEELMECPLLQKAMARVEEEVIRGGPFEKVDSSCQVGVENICPFVISVGVQAEFVEYKPATYEISTQAQPEQSDFECQSYHHHHHPSPIPEEPEGIETVSIGVGDCKVYEDPVLPLQCRNVGVCTEKWVEVIKASKQTDTEDFAYKDTESPRVADILAELPSTPPVSRKGSYGRIGSPSHSRRTSTSSPSVSRKNSRSASTMTDELPKKNMSTTSTSANSPVMKSIGTCTMVLPLKTEEFILPAPGSPLTTPDQEKLKFNLCDKCNTDIKTAATGIVIGSSSLEKKKLSLQVQPPSPDTPWISKIPRPIPENPDVSKLKSASSTCNLTSSLIEQSYRPRSPLLQRSKSSLTPSMGRKSLSPSYSNPLSPPSSRRSNIGTPPPHPQTPPINSNTSRRIPSPLTRSYSPSEKRSLIPKLSPISQRKAVSVSEIRESKKSSNSIEERRGTPSMIPRVVTPPALRKMYPKESDKLATPDRNVVRKNTYTKHTTGVSELELGNGVESKQPSLAEKLKRKMGKEEAIKVVAAATRISEESVNHEKKKASSYPLPGAALFAPIDENRIKVEPSQEMKSALKVLKDSFHSSTSRSNAQVTNAINIVQQEWFKTSSTKSSNPLDVEDYLDFVEDMSKDLLDRVVNLMDVNGNTALHYSVSHGSFDVVSILLDSKVANPNILNKAGYTCIMLISLAQINNSTHKAVVERLFTAGDVNIRASQHGQTALMLAVSHGRLDMVRLLVEAGGDINVRDEDGSTALMCAAEHGHMEIVKFLLLQSDTNVNAKDNDGLTALAVAMEAGHRDIGVVLYASMSFSRGASPYSSMRMKRPGSVTPVGGKTTPSPVPPTPPHRSRRNSSNQ</sequence>
<protein>
    <submittedName>
        <fullName evidence="7">Uncharacterized protein</fullName>
    </submittedName>
</protein>
<dbReference type="Pfam" id="PF12075">
    <property type="entry name" value="KN_motif"/>
    <property type="match status" value="1"/>
</dbReference>
<feature type="coiled-coil region" evidence="5">
    <location>
        <begin position="271"/>
        <end position="322"/>
    </location>
</feature>
<name>A0A0K2T6J3_LEPSM</name>
<dbReference type="GO" id="GO:0030837">
    <property type="term" value="P:negative regulation of actin filament polymerization"/>
    <property type="evidence" value="ECO:0007669"/>
    <property type="project" value="InterPro"/>
</dbReference>
<feature type="region of interest" description="Disordered" evidence="6">
    <location>
        <begin position="197"/>
        <end position="249"/>
    </location>
</feature>
<dbReference type="Gene3D" id="1.25.40.20">
    <property type="entry name" value="Ankyrin repeat-containing domain"/>
    <property type="match status" value="1"/>
</dbReference>
<keyword evidence="2 4" id="KW-0040">ANK repeat</keyword>
<evidence type="ECO:0000256" key="3">
    <source>
        <dbReference type="ARBA" id="ARBA00023054"/>
    </source>
</evidence>
<feature type="compositionally biased region" description="Acidic residues" evidence="6">
    <location>
        <begin position="22"/>
        <end position="31"/>
    </location>
</feature>
<feature type="compositionally biased region" description="Polar residues" evidence="6">
    <location>
        <begin position="1"/>
        <end position="21"/>
    </location>
</feature>
<dbReference type="InterPro" id="IPR047184">
    <property type="entry name" value="KANK1-4"/>
</dbReference>
<feature type="compositionally biased region" description="Low complexity" evidence="6">
    <location>
        <begin position="719"/>
        <end position="736"/>
    </location>
</feature>
<feature type="compositionally biased region" description="Polar residues" evidence="6">
    <location>
        <begin position="924"/>
        <end position="942"/>
    </location>
</feature>
<dbReference type="EMBL" id="HACA01003710">
    <property type="protein sequence ID" value="CDW21071.1"/>
    <property type="molecule type" value="Transcribed_RNA"/>
</dbReference>
<feature type="region of interest" description="Disordered" evidence="6">
    <location>
        <begin position="347"/>
        <end position="398"/>
    </location>
</feature>
<proteinExistence type="predicted"/>
<feature type="region of interest" description="Disordered" evidence="6">
    <location>
        <begin position="692"/>
        <end position="757"/>
    </location>
</feature>
<evidence type="ECO:0000256" key="5">
    <source>
        <dbReference type="SAM" id="Coils"/>
    </source>
</evidence>
<organism evidence="7">
    <name type="scientific">Lepeophtheirus salmonis</name>
    <name type="common">Salmon louse</name>
    <name type="synonym">Caligus salmonis</name>
    <dbReference type="NCBI Taxonomy" id="72036"/>
    <lineage>
        <taxon>Eukaryota</taxon>
        <taxon>Metazoa</taxon>
        <taxon>Ecdysozoa</taxon>
        <taxon>Arthropoda</taxon>
        <taxon>Crustacea</taxon>
        <taxon>Multicrustacea</taxon>
        <taxon>Hexanauplia</taxon>
        <taxon>Copepoda</taxon>
        <taxon>Siphonostomatoida</taxon>
        <taxon>Caligidae</taxon>
        <taxon>Lepeophtheirus</taxon>
    </lineage>
</organism>
<feature type="region of interest" description="Disordered" evidence="6">
    <location>
        <begin position="1"/>
        <end position="31"/>
    </location>
</feature>
<feature type="repeat" description="ANK" evidence="4">
    <location>
        <begin position="1281"/>
        <end position="1314"/>
    </location>
</feature>
<dbReference type="PANTHER" id="PTHR24168">
    <property type="entry name" value="KN MOTIF AND ANKYRIN REPEAT DOMAIN-CONTAINING"/>
    <property type="match status" value="1"/>
</dbReference>
<dbReference type="FunFam" id="1.25.40.20:FF:000243">
    <property type="entry name" value="Uncharacterized protein, isoform D"/>
    <property type="match status" value="1"/>
</dbReference>
<feature type="compositionally biased region" description="Low complexity" evidence="6">
    <location>
        <begin position="218"/>
        <end position="230"/>
    </location>
</feature>
<feature type="region of interest" description="Disordered" evidence="6">
    <location>
        <begin position="486"/>
        <end position="507"/>
    </location>
</feature>
<dbReference type="InterPro" id="IPR021939">
    <property type="entry name" value="KN_motif"/>
</dbReference>
<feature type="compositionally biased region" description="Polar residues" evidence="6">
    <location>
        <begin position="854"/>
        <end position="868"/>
    </location>
</feature>
<dbReference type="PROSITE" id="PS50297">
    <property type="entry name" value="ANK_REP_REGION"/>
    <property type="match status" value="3"/>
</dbReference>
<dbReference type="Pfam" id="PF12796">
    <property type="entry name" value="Ank_2"/>
    <property type="match status" value="1"/>
</dbReference>
<feature type="compositionally biased region" description="Polar residues" evidence="6">
    <location>
        <begin position="745"/>
        <end position="757"/>
    </location>
</feature>
<feature type="region of interest" description="Disordered" evidence="6">
    <location>
        <begin position="608"/>
        <end position="630"/>
    </location>
</feature>
<dbReference type="SUPFAM" id="SSF48403">
    <property type="entry name" value="Ankyrin repeat"/>
    <property type="match status" value="1"/>
</dbReference>
<feature type="compositionally biased region" description="Polar residues" evidence="6">
    <location>
        <begin position="878"/>
        <end position="887"/>
    </location>
</feature>
<feature type="compositionally biased region" description="Low complexity" evidence="6">
    <location>
        <begin position="893"/>
        <end position="911"/>
    </location>
</feature>
<feature type="compositionally biased region" description="Polar residues" evidence="6">
    <location>
        <begin position="488"/>
        <end position="507"/>
    </location>
</feature>
<dbReference type="SMART" id="SM00248">
    <property type="entry name" value="ANK"/>
    <property type="match status" value="5"/>
</dbReference>
<feature type="region of interest" description="Disordered" evidence="6">
    <location>
        <begin position="129"/>
        <end position="162"/>
    </location>
</feature>
<dbReference type="Pfam" id="PF00023">
    <property type="entry name" value="Ank"/>
    <property type="match status" value="1"/>
</dbReference>
<feature type="region of interest" description="Disordered" evidence="6">
    <location>
        <begin position="1345"/>
        <end position="1386"/>
    </location>
</feature>
<dbReference type="PANTHER" id="PTHR24168:SF21">
    <property type="entry name" value="KANK, ISOFORM D"/>
    <property type="match status" value="1"/>
</dbReference>
<dbReference type="InterPro" id="IPR002110">
    <property type="entry name" value="Ankyrin_rpt"/>
</dbReference>
<evidence type="ECO:0000313" key="7">
    <source>
        <dbReference type="EMBL" id="CDW21071.1"/>
    </source>
</evidence>
<evidence type="ECO:0000256" key="2">
    <source>
        <dbReference type="ARBA" id="ARBA00023043"/>
    </source>
</evidence>
<keyword evidence="3 5" id="KW-0175">Coiled coil</keyword>
<accession>A0A0K2T6J3</accession>
<feature type="compositionally biased region" description="Basic residues" evidence="6">
    <location>
        <begin position="1377"/>
        <end position="1386"/>
    </location>
</feature>
<keyword evidence="1" id="KW-0677">Repeat</keyword>
<feature type="compositionally biased region" description="Basic and acidic residues" evidence="6">
    <location>
        <begin position="965"/>
        <end position="981"/>
    </location>
</feature>
<dbReference type="PROSITE" id="PS50088">
    <property type="entry name" value="ANK_REPEAT"/>
    <property type="match status" value="3"/>
</dbReference>
<feature type="compositionally biased region" description="Basic and acidic residues" evidence="6">
    <location>
        <begin position="205"/>
        <end position="214"/>
    </location>
</feature>
<dbReference type="InterPro" id="IPR036770">
    <property type="entry name" value="Ankyrin_rpt-contain_sf"/>
</dbReference>
<evidence type="ECO:0000256" key="6">
    <source>
        <dbReference type="SAM" id="MobiDB-lite"/>
    </source>
</evidence>
<dbReference type="PRINTS" id="PR01415">
    <property type="entry name" value="ANKYRIN"/>
</dbReference>
<feature type="region of interest" description="Disordered" evidence="6">
    <location>
        <begin position="823"/>
        <end position="988"/>
    </location>
</feature>
<feature type="repeat" description="ANK" evidence="4">
    <location>
        <begin position="1176"/>
        <end position="1198"/>
    </location>
</feature>
<feature type="repeat" description="ANK" evidence="4">
    <location>
        <begin position="1248"/>
        <end position="1280"/>
    </location>
</feature>
<dbReference type="GO" id="GO:0005856">
    <property type="term" value="C:cytoskeleton"/>
    <property type="evidence" value="ECO:0007669"/>
    <property type="project" value="TreeGrafter"/>
</dbReference>